<proteinExistence type="inferred from homology"/>
<accession>A0A831SRX7</accession>
<feature type="binding site" evidence="6">
    <location>
        <position position="68"/>
    </location>
    <ligand>
        <name>Fe cation</name>
        <dbReference type="ChEBI" id="CHEBI:24875"/>
    </ligand>
</feature>
<protein>
    <submittedName>
        <fullName evidence="7">Ni/Fe hydrogenase subunit alpha</fullName>
    </submittedName>
</protein>
<dbReference type="PANTHER" id="PTHR43600">
    <property type="entry name" value="COENZYME F420 HYDROGENASE, SUBUNIT ALPHA"/>
    <property type="match status" value="1"/>
</dbReference>
<dbReference type="Pfam" id="PF00374">
    <property type="entry name" value="NiFeSe_Hases"/>
    <property type="match status" value="2"/>
</dbReference>
<comment type="cofactor">
    <cofactor evidence="6">
        <name>Fe cation</name>
        <dbReference type="ChEBI" id="CHEBI:24875"/>
    </cofactor>
</comment>
<evidence type="ECO:0000256" key="3">
    <source>
        <dbReference type="ARBA" id="ARBA00022596"/>
    </source>
</evidence>
<comment type="caution">
    <text evidence="7">The sequence shown here is derived from an EMBL/GenBank/DDBJ whole genome shotgun (WGS) entry which is preliminary data.</text>
</comment>
<keyword evidence="6" id="KW-0408">Iron</keyword>
<feature type="binding site" evidence="6">
    <location>
        <position position="65"/>
    </location>
    <ligand>
        <name>Ni(2+)</name>
        <dbReference type="ChEBI" id="CHEBI:49786"/>
    </ligand>
</feature>
<dbReference type="GO" id="GO:0008901">
    <property type="term" value="F:ferredoxin hydrogenase activity"/>
    <property type="evidence" value="ECO:0007669"/>
    <property type="project" value="InterPro"/>
</dbReference>
<keyword evidence="4 6" id="KW-0479">Metal-binding</keyword>
<dbReference type="GO" id="GO:0016151">
    <property type="term" value="F:nickel cation binding"/>
    <property type="evidence" value="ECO:0007669"/>
    <property type="project" value="InterPro"/>
</dbReference>
<gene>
    <name evidence="7" type="ORF">ENN50_03330</name>
</gene>
<evidence type="ECO:0000256" key="4">
    <source>
        <dbReference type="ARBA" id="ARBA00022723"/>
    </source>
</evidence>
<dbReference type="AlphaFoldDB" id="A0A831SRX7"/>
<keyword evidence="3 6" id="KW-0533">Nickel</keyword>
<dbReference type="PROSITE" id="PS00508">
    <property type="entry name" value="NI_HGENASE_L_2"/>
    <property type="match status" value="1"/>
</dbReference>
<evidence type="ECO:0000313" key="7">
    <source>
        <dbReference type="EMBL" id="HED30722.1"/>
    </source>
</evidence>
<evidence type="ECO:0000256" key="2">
    <source>
        <dbReference type="ARBA" id="ARBA00009292"/>
    </source>
</evidence>
<dbReference type="Gene3D" id="1.10.645.10">
    <property type="entry name" value="Cytochrome-c3 Hydrogenase, chain B"/>
    <property type="match status" value="1"/>
</dbReference>
<feature type="binding site" evidence="6">
    <location>
        <position position="46"/>
    </location>
    <ligand>
        <name>Mg(2+)</name>
        <dbReference type="ChEBI" id="CHEBI:18420"/>
    </ligand>
</feature>
<dbReference type="InterPro" id="IPR029014">
    <property type="entry name" value="NiFe-Hase_large"/>
</dbReference>
<evidence type="ECO:0000256" key="1">
    <source>
        <dbReference type="ARBA" id="ARBA00001967"/>
    </source>
</evidence>
<comment type="similarity">
    <text evidence="2">Belongs to the [NiFe]/[NiFeSe] hydrogenase large subunit family.</text>
</comment>
<keyword evidence="5" id="KW-0560">Oxidoreductase</keyword>
<organism evidence="7">
    <name type="scientific">Prosthecochloris aestuarii</name>
    <dbReference type="NCBI Taxonomy" id="1102"/>
    <lineage>
        <taxon>Bacteria</taxon>
        <taxon>Pseudomonadati</taxon>
        <taxon>Chlorobiota</taxon>
        <taxon>Chlorobiia</taxon>
        <taxon>Chlorobiales</taxon>
        <taxon>Chlorobiaceae</taxon>
        <taxon>Prosthecochloris</taxon>
    </lineage>
</organism>
<keyword evidence="6" id="KW-0460">Magnesium</keyword>
<dbReference type="InterPro" id="IPR018194">
    <property type="entry name" value="Ni-dep_hyd_lsu_Ni_BS"/>
</dbReference>
<reference evidence="7" key="1">
    <citation type="journal article" date="2020" name="mSystems">
        <title>Genome- and Community-Level Interaction Insights into Carbon Utilization and Element Cycling Functions of Hydrothermarchaeota in Hydrothermal Sediment.</title>
        <authorList>
            <person name="Zhou Z."/>
            <person name="Liu Y."/>
            <person name="Xu W."/>
            <person name="Pan J."/>
            <person name="Luo Z.H."/>
            <person name="Li M."/>
        </authorList>
    </citation>
    <scope>NUCLEOTIDE SEQUENCE [LARGE SCALE GENOMIC DNA]</scope>
    <source>
        <strain evidence="7">SpSt-1181</strain>
    </source>
</reference>
<dbReference type="InterPro" id="IPR001501">
    <property type="entry name" value="Ni-dep_hyd_lsu"/>
</dbReference>
<name>A0A831SRX7_PROAE</name>
<comment type="cofactor">
    <cofactor evidence="1 6">
        <name>Ni(2+)</name>
        <dbReference type="ChEBI" id="CHEBI:49786"/>
    </cofactor>
</comment>
<dbReference type="PANTHER" id="PTHR43600:SF2">
    <property type="entry name" value="F420-NON-REDUCING HYDROGENASE VHU SUBUNIT A"/>
    <property type="match status" value="1"/>
</dbReference>
<sequence length="425" mass="46856">MTKVNCSIDVHHLTRVEGHGNIHITIRNGELVDAQWAVVETPRFFEVMVKGLSAERVPFLTSRICGICSISHSLASIRSLERAMGINPPPAAEKLRLLAMHGETLQSHALHIFFLAVPDFVNTPNVLPLIESHPHIVQAGLRLKGAGNAISELVTGRCTHPVSLVLGGVSKAPQKEKLESLRAQLDAVRNDLDTTAEFCSTLQIPSFVRETEFVSLRNGNTYPAIGGDLVSTDGVRKDENDYLAMTNEYKLDFTTTKFTRLSRDSFAAGALARFNNNFDLLRPEARKVAAQFGLEPVNHNPFMNNIAQLVECYHIVNDAIALIDELLEDSLADTRVAWKPEEGAATGAVEAPRGILYHYMEVDRNGKVRKGDCIIPTTQNNANIHHDLAALARQALAEGKNDEEIRQLCEMVVRAYDPCISCSVH</sequence>
<feature type="binding site" evidence="6">
    <location>
        <position position="425"/>
    </location>
    <ligand>
        <name>Mg(2+)</name>
        <dbReference type="ChEBI" id="CHEBI:18420"/>
    </ligand>
</feature>
<dbReference type="Proteomes" id="UP000886335">
    <property type="component" value="Unassembled WGS sequence"/>
</dbReference>
<feature type="binding site" evidence="6">
    <location>
        <position position="419"/>
    </location>
    <ligand>
        <name>Ni(2+)</name>
        <dbReference type="ChEBI" id="CHEBI:49786"/>
    </ligand>
</feature>
<dbReference type="EMBL" id="DSBW01000077">
    <property type="protein sequence ID" value="HED30722.1"/>
    <property type="molecule type" value="Genomic_DNA"/>
</dbReference>
<feature type="binding site" evidence="6">
    <location>
        <position position="68"/>
    </location>
    <ligand>
        <name>Ni(2+)</name>
        <dbReference type="ChEBI" id="CHEBI:49786"/>
    </ligand>
</feature>
<evidence type="ECO:0000256" key="5">
    <source>
        <dbReference type="ARBA" id="ARBA00023002"/>
    </source>
</evidence>
<feature type="binding site" evidence="6">
    <location>
        <position position="422"/>
    </location>
    <ligand>
        <name>Fe cation</name>
        <dbReference type="ChEBI" id="CHEBI:24875"/>
    </ligand>
</feature>
<evidence type="ECO:0000256" key="6">
    <source>
        <dbReference type="PIRSR" id="PIRSR601501-1"/>
    </source>
</evidence>
<dbReference type="SUPFAM" id="SSF56762">
    <property type="entry name" value="HydB/Nqo4-like"/>
    <property type="match status" value="1"/>
</dbReference>